<accession>A0A819UIY9</accession>
<evidence type="ECO:0000313" key="2">
    <source>
        <dbReference type="EMBL" id="CAF4092964.1"/>
    </source>
</evidence>
<reference evidence="2" key="1">
    <citation type="submission" date="2021-02" db="EMBL/GenBank/DDBJ databases">
        <authorList>
            <person name="Nowell W R."/>
        </authorList>
    </citation>
    <scope>NUCLEOTIDE SEQUENCE</scope>
</reference>
<dbReference type="Proteomes" id="UP000663823">
    <property type="component" value="Unassembled WGS sequence"/>
</dbReference>
<evidence type="ECO:0000256" key="1">
    <source>
        <dbReference type="SAM" id="MobiDB-lite"/>
    </source>
</evidence>
<feature type="compositionally biased region" description="Basic residues" evidence="1">
    <location>
        <begin position="83"/>
        <end position="101"/>
    </location>
</feature>
<evidence type="ECO:0000313" key="3">
    <source>
        <dbReference type="Proteomes" id="UP000663823"/>
    </source>
</evidence>
<sequence>MSTNPDNAGQQNNRASYSQNLTLLAGLTSDQQQQLACEQGQHRSEPAQRAQSQSIKAQNQLRLIEPSPTHLLSRPEEPQQQQPKHKRDKKKCRGNRKGQRYRAKLRKRRLNDQQIANLEQNYKNMKHSIDIQSSIIPEIDIVALVPIHTQTDIPENQHALQRKSIKRKRETRPVGITTSLSQMSISNLPEKRSRSTSMALPDQVFKNMLSKSLADGKSIVETLDTPEKLEFIRIYAHLLNNIFYLKLERDFWKHYQTICSAKVIWQATKDKLQAEEEVAILKQRIYTKRLPASDAILDYSIDPIENMLKQPALNKDKRATLSFRRLKTIAQFKYDMMVLTIAIAEETVRSHISIIANEKKKLIDNTSGGQVPLPKPLIQLMNAITARQTNMVQRSQYILQQKLSVFDNAPVAENMAGATGAM</sequence>
<gene>
    <name evidence="2" type="ORF">OTI717_LOCUS33769</name>
</gene>
<comment type="caution">
    <text evidence="2">The sequence shown here is derived from an EMBL/GenBank/DDBJ whole genome shotgun (WGS) entry which is preliminary data.</text>
</comment>
<protein>
    <submittedName>
        <fullName evidence="2">Uncharacterized protein</fullName>
    </submittedName>
</protein>
<dbReference type="AlphaFoldDB" id="A0A819UIY9"/>
<organism evidence="2 3">
    <name type="scientific">Rotaria sordida</name>
    <dbReference type="NCBI Taxonomy" id="392033"/>
    <lineage>
        <taxon>Eukaryota</taxon>
        <taxon>Metazoa</taxon>
        <taxon>Spiralia</taxon>
        <taxon>Gnathifera</taxon>
        <taxon>Rotifera</taxon>
        <taxon>Eurotatoria</taxon>
        <taxon>Bdelloidea</taxon>
        <taxon>Philodinida</taxon>
        <taxon>Philodinidae</taxon>
        <taxon>Rotaria</taxon>
    </lineage>
</organism>
<feature type="compositionally biased region" description="Polar residues" evidence="1">
    <location>
        <begin position="49"/>
        <end position="61"/>
    </location>
</feature>
<proteinExistence type="predicted"/>
<feature type="compositionally biased region" description="Polar residues" evidence="1">
    <location>
        <begin position="1"/>
        <end position="36"/>
    </location>
</feature>
<feature type="region of interest" description="Disordered" evidence="1">
    <location>
        <begin position="1"/>
        <end position="101"/>
    </location>
</feature>
<name>A0A819UIY9_9BILA</name>
<dbReference type="EMBL" id="CAJOAX010011402">
    <property type="protein sequence ID" value="CAF4092964.1"/>
    <property type="molecule type" value="Genomic_DNA"/>
</dbReference>